<evidence type="ECO:0000313" key="2">
    <source>
        <dbReference type="WBParaSite" id="PTRK_0001133250.1"/>
    </source>
</evidence>
<dbReference type="Proteomes" id="UP000038045">
    <property type="component" value="Unplaced"/>
</dbReference>
<accession>A0A0N4ZS51</accession>
<dbReference type="WBParaSite" id="PTRK_0001133250.1">
    <property type="protein sequence ID" value="PTRK_0001133250.1"/>
    <property type="gene ID" value="PTRK_0001133250"/>
</dbReference>
<name>A0A0N4ZS51_PARTI</name>
<proteinExistence type="predicted"/>
<dbReference type="AlphaFoldDB" id="A0A0N4ZS51"/>
<keyword evidence="1" id="KW-1185">Reference proteome</keyword>
<reference evidence="2" key="1">
    <citation type="submission" date="2017-02" db="UniProtKB">
        <authorList>
            <consortium name="WormBaseParasite"/>
        </authorList>
    </citation>
    <scope>IDENTIFICATION</scope>
</reference>
<sequence>MNFLLDAKTASKHSRSNVSFVANVIQDIYIGNDSNSKNDIKSFSNQFTSTPIHPLNISNSVFYETYLNSIGPKIFKKGVFYEKTSNVSKIYF</sequence>
<organism evidence="1 2">
    <name type="scientific">Parastrongyloides trichosuri</name>
    <name type="common">Possum-specific nematode worm</name>
    <dbReference type="NCBI Taxonomy" id="131310"/>
    <lineage>
        <taxon>Eukaryota</taxon>
        <taxon>Metazoa</taxon>
        <taxon>Ecdysozoa</taxon>
        <taxon>Nematoda</taxon>
        <taxon>Chromadorea</taxon>
        <taxon>Rhabditida</taxon>
        <taxon>Tylenchina</taxon>
        <taxon>Panagrolaimomorpha</taxon>
        <taxon>Strongyloidoidea</taxon>
        <taxon>Strongyloididae</taxon>
        <taxon>Parastrongyloides</taxon>
    </lineage>
</organism>
<protein>
    <submittedName>
        <fullName evidence="2">Uncharacterized protein</fullName>
    </submittedName>
</protein>
<evidence type="ECO:0000313" key="1">
    <source>
        <dbReference type="Proteomes" id="UP000038045"/>
    </source>
</evidence>